<evidence type="ECO:0000313" key="3">
    <source>
        <dbReference type="Proteomes" id="UP000053593"/>
    </source>
</evidence>
<feature type="region of interest" description="Disordered" evidence="1">
    <location>
        <begin position="647"/>
        <end position="666"/>
    </location>
</feature>
<reference evidence="2 3" key="1">
    <citation type="submission" date="2014-04" db="EMBL/GenBank/DDBJ databases">
        <title>Evolutionary Origins and Diversification of the Mycorrhizal Mutualists.</title>
        <authorList>
            <consortium name="DOE Joint Genome Institute"/>
            <consortium name="Mycorrhizal Genomics Consortium"/>
            <person name="Kohler A."/>
            <person name="Kuo A."/>
            <person name="Nagy L.G."/>
            <person name="Floudas D."/>
            <person name="Copeland A."/>
            <person name="Barry K.W."/>
            <person name="Cichocki N."/>
            <person name="Veneault-Fourrey C."/>
            <person name="LaButti K."/>
            <person name="Lindquist E.A."/>
            <person name="Lipzen A."/>
            <person name="Lundell T."/>
            <person name="Morin E."/>
            <person name="Murat C."/>
            <person name="Riley R."/>
            <person name="Ohm R."/>
            <person name="Sun H."/>
            <person name="Tunlid A."/>
            <person name="Henrissat B."/>
            <person name="Grigoriev I.V."/>
            <person name="Hibbett D.S."/>
            <person name="Martin F."/>
        </authorList>
    </citation>
    <scope>NUCLEOTIDE SEQUENCE [LARGE SCALE GENOMIC DNA]</scope>
    <source>
        <strain evidence="2 3">FD-317 M1</strain>
    </source>
</reference>
<feature type="compositionally biased region" description="Low complexity" evidence="1">
    <location>
        <begin position="1439"/>
        <end position="1448"/>
    </location>
</feature>
<feature type="region of interest" description="Disordered" evidence="1">
    <location>
        <begin position="1180"/>
        <end position="1258"/>
    </location>
</feature>
<feature type="region of interest" description="Disordered" evidence="1">
    <location>
        <begin position="765"/>
        <end position="888"/>
    </location>
</feature>
<feature type="compositionally biased region" description="Polar residues" evidence="1">
    <location>
        <begin position="717"/>
        <end position="726"/>
    </location>
</feature>
<organism evidence="2 3">
    <name type="scientific">Collybiopsis luxurians FD-317 M1</name>
    <dbReference type="NCBI Taxonomy" id="944289"/>
    <lineage>
        <taxon>Eukaryota</taxon>
        <taxon>Fungi</taxon>
        <taxon>Dikarya</taxon>
        <taxon>Basidiomycota</taxon>
        <taxon>Agaricomycotina</taxon>
        <taxon>Agaricomycetes</taxon>
        <taxon>Agaricomycetidae</taxon>
        <taxon>Agaricales</taxon>
        <taxon>Marasmiineae</taxon>
        <taxon>Omphalotaceae</taxon>
        <taxon>Collybiopsis</taxon>
        <taxon>Collybiopsis luxurians</taxon>
    </lineage>
</organism>
<dbReference type="EMBL" id="KN834778">
    <property type="protein sequence ID" value="KIK59838.1"/>
    <property type="molecule type" value="Genomic_DNA"/>
</dbReference>
<dbReference type="OrthoDB" id="3259825at2759"/>
<feature type="compositionally biased region" description="Basic and acidic residues" evidence="1">
    <location>
        <begin position="1101"/>
        <end position="1110"/>
    </location>
</feature>
<dbReference type="HOGENOM" id="CLU_250677_0_0_1"/>
<feature type="compositionally biased region" description="Basic and acidic residues" evidence="1">
    <location>
        <begin position="325"/>
        <end position="336"/>
    </location>
</feature>
<feature type="compositionally biased region" description="Low complexity" evidence="1">
    <location>
        <begin position="543"/>
        <end position="560"/>
    </location>
</feature>
<name>A0A0D0CV55_9AGAR</name>
<feature type="region of interest" description="Disordered" evidence="1">
    <location>
        <begin position="1"/>
        <end position="44"/>
    </location>
</feature>
<evidence type="ECO:0000256" key="1">
    <source>
        <dbReference type="SAM" id="MobiDB-lite"/>
    </source>
</evidence>
<protein>
    <submittedName>
        <fullName evidence="2">Uncharacterized protein</fullName>
    </submittedName>
</protein>
<feature type="compositionally biased region" description="Polar residues" evidence="1">
    <location>
        <begin position="426"/>
        <end position="470"/>
    </location>
</feature>
<feature type="compositionally biased region" description="Basic and acidic residues" evidence="1">
    <location>
        <begin position="294"/>
        <end position="305"/>
    </location>
</feature>
<evidence type="ECO:0000313" key="2">
    <source>
        <dbReference type="EMBL" id="KIK59838.1"/>
    </source>
</evidence>
<feature type="region of interest" description="Disordered" evidence="1">
    <location>
        <begin position="910"/>
        <end position="938"/>
    </location>
</feature>
<feature type="compositionally biased region" description="Polar residues" evidence="1">
    <location>
        <begin position="350"/>
        <end position="382"/>
    </location>
</feature>
<feature type="compositionally biased region" description="Basic and acidic residues" evidence="1">
    <location>
        <begin position="1"/>
        <end position="12"/>
    </location>
</feature>
<feature type="compositionally biased region" description="Low complexity" evidence="1">
    <location>
        <begin position="127"/>
        <end position="139"/>
    </location>
</feature>
<feature type="region of interest" description="Disordered" evidence="1">
    <location>
        <begin position="1075"/>
        <end position="1142"/>
    </location>
</feature>
<feature type="region of interest" description="Disordered" evidence="1">
    <location>
        <begin position="292"/>
        <end position="507"/>
    </location>
</feature>
<dbReference type="Proteomes" id="UP000053593">
    <property type="component" value="Unassembled WGS sequence"/>
</dbReference>
<feature type="compositionally biased region" description="Polar residues" evidence="1">
    <location>
        <begin position="1203"/>
        <end position="1213"/>
    </location>
</feature>
<feature type="compositionally biased region" description="Polar residues" evidence="1">
    <location>
        <begin position="1231"/>
        <end position="1241"/>
    </location>
</feature>
<feature type="compositionally biased region" description="Polar residues" evidence="1">
    <location>
        <begin position="1180"/>
        <end position="1193"/>
    </location>
</feature>
<sequence length="1529" mass="164685">MNRLRKLSDAKSAKKSQSPILPPILTSHSPTKSPQGLPELPSADDFRTSLILPDLTRRFSLLRNSSGEPLPVDLLRSRLAEQRARGVENHISEEEEDMILESLGLRTKYSAPSTDSSESAMRQSARSTSTLTYSPSTSRSAKRYSNNLFGSGRLRDYSYARSVTSQGRHTSSRVTSAAPSEASSASALTSSHEIRPLTPENDAAAIRSAPLIPLAPYSEQSPTEYTLSKSLSPAAFKRASSALEEVIRELEEDAEDEVVMPRSAPITRANGNTDNAHPQLIDVYEAGMAISSDRQARTTTDEKRTSPIPSHILPGYIPGMPRPMTPRDEMDNDGLRSHSITPRAGAVTSFHGSSDNPPTSQSTSEHAAHGSLSSFTRPSSRPMSPPFLQRSPIDPTQRGERSLDLADFESHSSVVPGRKRPASPLSGPSYQPFTAAAVSTSRPSTPSNVTWTIPASKSSPQKGHNRSGSWFSDAEGSTDPHGGYSVPSNDHSKSASRSLRSPALPDSPILERTYVGTTYFGTSYAGGSYDNRPPSAISGMDLSSPPSSRPIRSPTPTQSPARSPTSPVFSGVDVSPKRASRRSSKQNGSSSIPFTTSSYNPVIFSPLANSSRSSLESTGSSYHTWEAENKFSFVDADSQQPAWHELSFSSTSTTPGGSPDTEFNPEDVIGSYAGLLKSDFSAIQEKLVSAVASKNSGVPESRERTNSLRRRRPSTSQSNYSLNYRNATPPPQQSPPLDVASSLNNDQISKASALLNSVVDSINQNKASQEISPPPIDTADVQPSSREVSPATRRNRDLAEVLFGSGEGEATPEGTPEDGPSAGVSRPISPEEDISQSNVSKEIEPFPKIPPSSATPSLNTVGLGLSAPSPSAFSPLRSPSTPHIPQTPEAQADLAREVQRKTEAAMIALRKRPSNPNLSKEGLVSPGSVRKKIHPNQISTPTLVSASTSVDTIPLRTPPLSMSSGPPSKIGSRFRKLRGTLRKGNLPIEEIKVTPYPLDMRSNPSDTGSQSQFARYDSAKLHPIEAVSATEVGRFHVPAVPVPSPPASAGPGLKGFMARFRGKGRSAEPVDFKGQQQLRVSPRHVASPQSAPLLPTSPLAEDAKSPRDMHSQFLYPPHSSSSVPAIQHPSSPLGDKPDASPQETQALQQLFNAANDLGLDQGQLSELLARSGSISSKSTDWTMLTRSHSSTAKSRQENRNDRQFQSPTPQSEWSAYEEPGQRASKMPLSVSRKSSLKQNDNVGVRRPRQQRGQDDTNTIVRRTIIYPEDRGTSIADLNALVRKGSSRRRRASALSASSSNRSVYERVPTPPPPRSPTAKRFSTDESPPVPQLPQAWANRMDKGLLGLPPAGGQAYDSVYDMYDDKGSQSAALEAGSSSQEPGPALELIELANGETIWSIVNGLRDDDTDSLYAGRSSFQSDYDNDESVQVLVKDHTRSGSKGSNSSFLSRRKLAQPKNRPETKVFYTSSAQIGRLIENLSRGMDAGTFNFSQGQSDYTMSSSSSMTGQTGSDYLTVEERLEHMLGAMNP</sequence>
<gene>
    <name evidence="2" type="ORF">GYMLUDRAFT_44306</name>
</gene>
<feature type="region of interest" description="Disordered" evidence="1">
    <location>
        <begin position="1283"/>
        <end position="1333"/>
    </location>
</feature>
<feature type="compositionally biased region" description="Low complexity" evidence="1">
    <location>
        <begin position="865"/>
        <end position="880"/>
    </location>
</feature>
<feature type="compositionally biased region" description="Polar residues" evidence="1">
    <location>
        <begin position="161"/>
        <end position="175"/>
    </location>
</feature>
<feature type="compositionally biased region" description="Basic and acidic residues" evidence="1">
    <location>
        <begin position="397"/>
        <end position="410"/>
    </location>
</feature>
<feature type="compositionally biased region" description="Polar residues" evidence="1">
    <location>
        <begin position="1118"/>
        <end position="1130"/>
    </location>
</feature>
<feature type="region of interest" description="Disordered" evidence="1">
    <location>
        <begin position="109"/>
        <end position="147"/>
    </location>
</feature>
<accession>A0A0D0CV55</accession>
<feature type="compositionally biased region" description="Low complexity" evidence="1">
    <location>
        <begin position="176"/>
        <end position="191"/>
    </location>
</feature>
<feature type="region of interest" description="Disordered" evidence="1">
    <location>
        <begin position="161"/>
        <end position="196"/>
    </location>
</feature>
<feature type="compositionally biased region" description="Low complexity" evidence="1">
    <location>
        <begin position="649"/>
        <end position="661"/>
    </location>
</feature>
<feature type="region of interest" description="Disordered" evidence="1">
    <location>
        <begin position="523"/>
        <end position="593"/>
    </location>
</feature>
<feature type="compositionally biased region" description="Low complexity" evidence="1">
    <location>
        <begin position="808"/>
        <end position="820"/>
    </location>
</feature>
<proteinExistence type="predicted"/>
<keyword evidence="3" id="KW-1185">Reference proteome</keyword>
<feature type="compositionally biased region" description="Polar residues" evidence="1">
    <location>
        <begin position="110"/>
        <end position="126"/>
    </location>
</feature>
<feature type="region of interest" description="Disordered" evidence="1">
    <location>
        <begin position="692"/>
        <end position="742"/>
    </location>
</feature>
<feature type="compositionally biased region" description="Low complexity" evidence="1">
    <location>
        <begin position="1292"/>
        <end position="1302"/>
    </location>
</feature>
<feature type="region of interest" description="Disordered" evidence="1">
    <location>
        <begin position="1435"/>
        <end position="1460"/>
    </location>
</feature>